<evidence type="ECO:0000313" key="1">
    <source>
        <dbReference type="EMBL" id="JAP50263.1"/>
    </source>
</evidence>
<dbReference type="AlphaFoldDB" id="A0A0X3PEP9"/>
<gene>
    <name evidence="1" type="ORF">TR92373</name>
</gene>
<protein>
    <submittedName>
        <fullName evidence="1">Uncharacterized protein</fullName>
    </submittedName>
</protein>
<accession>A0A0X3PEP9</accession>
<proteinExistence type="predicted"/>
<feature type="non-terminal residue" evidence="1">
    <location>
        <position position="1"/>
    </location>
</feature>
<dbReference type="EMBL" id="GEEE01012962">
    <property type="protein sequence ID" value="JAP50263.1"/>
    <property type="molecule type" value="Transcribed_RNA"/>
</dbReference>
<reference evidence="1" key="1">
    <citation type="submission" date="2016-01" db="EMBL/GenBank/DDBJ databases">
        <title>Reference transcriptome for the parasite Schistocephalus solidus: insights into the molecular evolution of parasitism.</title>
        <authorList>
            <person name="Hebert F.O."/>
            <person name="Grambauer S."/>
            <person name="Barber I."/>
            <person name="Landry C.R."/>
            <person name="Aubin-Horth N."/>
        </authorList>
    </citation>
    <scope>NUCLEOTIDE SEQUENCE</scope>
</reference>
<name>A0A0X3PEP9_SCHSO</name>
<organism evidence="1">
    <name type="scientific">Schistocephalus solidus</name>
    <name type="common">Tapeworm</name>
    <dbReference type="NCBI Taxonomy" id="70667"/>
    <lineage>
        <taxon>Eukaryota</taxon>
        <taxon>Metazoa</taxon>
        <taxon>Spiralia</taxon>
        <taxon>Lophotrochozoa</taxon>
        <taxon>Platyhelminthes</taxon>
        <taxon>Cestoda</taxon>
        <taxon>Eucestoda</taxon>
        <taxon>Diphyllobothriidea</taxon>
        <taxon>Diphyllobothriidae</taxon>
        <taxon>Schistocephalus</taxon>
    </lineage>
</organism>
<sequence>CRLGFCSPPTPPLVSSPPLLILLPLGLRPLRPLRAAWTFYCVPPLLEHPYGSRCMWLHLSFISCSSVKLLSLPISFYKYMLNYGCVVYTRGGGRKRLSQGHYGV</sequence>